<keyword evidence="5 16" id="KW-0121">Carboxypeptidase</keyword>
<dbReference type="STRING" id="224129.A0A1W4WKC4"/>
<dbReference type="Gene3D" id="3.40.630.10">
    <property type="entry name" value="Zn peptidases"/>
    <property type="match status" value="1"/>
</dbReference>
<dbReference type="GO" id="GO:0005615">
    <property type="term" value="C:extracellular space"/>
    <property type="evidence" value="ECO:0007669"/>
    <property type="project" value="TreeGrafter"/>
</dbReference>
<dbReference type="KEGG" id="apln:108734022"/>
<organism evidence="15 18">
    <name type="scientific">Agrilus planipennis</name>
    <name type="common">Emerald ash borer</name>
    <name type="synonym">Agrilus marcopoli</name>
    <dbReference type="NCBI Taxonomy" id="224129"/>
    <lineage>
        <taxon>Eukaryota</taxon>
        <taxon>Metazoa</taxon>
        <taxon>Ecdysozoa</taxon>
        <taxon>Arthropoda</taxon>
        <taxon>Hexapoda</taxon>
        <taxon>Insecta</taxon>
        <taxon>Pterygota</taxon>
        <taxon>Neoptera</taxon>
        <taxon>Endopterygota</taxon>
        <taxon>Coleoptera</taxon>
        <taxon>Polyphaga</taxon>
        <taxon>Elateriformia</taxon>
        <taxon>Buprestoidea</taxon>
        <taxon>Buprestidae</taxon>
        <taxon>Agrilinae</taxon>
        <taxon>Agrilus</taxon>
    </lineage>
</organism>
<dbReference type="AlphaFoldDB" id="A0A1W4WKC4"/>
<evidence type="ECO:0000256" key="5">
    <source>
        <dbReference type="ARBA" id="ARBA00022645"/>
    </source>
</evidence>
<dbReference type="Pfam" id="PF00246">
    <property type="entry name" value="Peptidase_M14"/>
    <property type="match status" value="1"/>
</dbReference>
<dbReference type="GeneID" id="108734022"/>
<keyword evidence="11" id="KW-1015">Disulfide bond</keyword>
<evidence type="ECO:0000313" key="16">
    <source>
        <dbReference type="RefSeq" id="XP_018320905.1"/>
    </source>
</evidence>
<keyword evidence="9" id="KW-0862">Zinc</keyword>
<feature type="active site" description="Proton donor/acceptor" evidence="13">
    <location>
        <position position="277"/>
    </location>
</feature>
<protein>
    <submittedName>
        <fullName evidence="16 17">Carboxypeptidase B</fullName>
    </submittedName>
</protein>
<dbReference type="RefSeq" id="XP_018320908.1">
    <property type="nucleotide sequence ID" value="XM_018465406.1"/>
</dbReference>
<keyword evidence="4" id="KW-0964">Secreted</keyword>
<dbReference type="RefSeq" id="XP_018320907.1">
    <property type="nucleotide sequence ID" value="XM_018465405.1"/>
</dbReference>
<evidence type="ECO:0000256" key="4">
    <source>
        <dbReference type="ARBA" id="ARBA00022525"/>
    </source>
</evidence>
<dbReference type="PANTHER" id="PTHR11705:SF139">
    <property type="entry name" value="PEPTIDASE M14 CARBOXYPEPTIDASE A DOMAIN-CONTAINING PROTEIN"/>
    <property type="match status" value="1"/>
</dbReference>
<dbReference type="RefSeq" id="XP_018320905.1">
    <property type="nucleotide sequence ID" value="XM_018465403.1"/>
</dbReference>
<evidence type="ECO:0000256" key="11">
    <source>
        <dbReference type="ARBA" id="ARBA00023157"/>
    </source>
</evidence>
<dbReference type="PANTHER" id="PTHR11705">
    <property type="entry name" value="PROTEASE FAMILY M14 CARBOXYPEPTIDASE A,B"/>
    <property type="match status" value="1"/>
</dbReference>
<keyword evidence="15" id="KW-1185">Reference proteome</keyword>
<evidence type="ECO:0000256" key="7">
    <source>
        <dbReference type="ARBA" id="ARBA00022723"/>
    </source>
</evidence>
<evidence type="ECO:0000313" key="17">
    <source>
        <dbReference type="RefSeq" id="XP_018320906.1"/>
    </source>
</evidence>
<evidence type="ECO:0000256" key="10">
    <source>
        <dbReference type="ARBA" id="ARBA00023049"/>
    </source>
</evidence>
<evidence type="ECO:0000256" key="1">
    <source>
        <dbReference type="ARBA" id="ARBA00001947"/>
    </source>
</evidence>
<evidence type="ECO:0000256" key="13">
    <source>
        <dbReference type="PROSITE-ProRule" id="PRU01379"/>
    </source>
</evidence>
<evidence type="ECO:0000256" key="3">
    <source>
        <dbReference type="ARBA" id="ARBA00005988"/>
    </source>
</evidence>
<evidence type="ECO:0000256" key="12">
    <source>
        <dbReference type="ARBA" id="ARBA00057299"/>
    </source>
</evidence>
<dbReference type="PROSITE" id="PS52035">
    <property type="entry name" value="PEPTIDASE_M14"/>
    <property type="match status" value="1"/>
</dbReference>
<evidence type="ECO:0000256" key="9">
    <source>
        <dbReference type="ARBA" id="ARBA00022833"/>
    </source>
</evidence>
<evidence type="ECO:0000313" key="18">
    <source>
        <dbReference type="RefSeq" id="XP_018320907.1"/>
    </source>
</evidence>
<gene>
    <name evidence="16 17 18 19" type="primary">LOC108734022</name>
</gene>
<evidence type="ECO:0000256" key="6">
    <source>
        <dbReference type="ARBA" id="ARBA00022670"/>
    </source>
</evidence>
<keyword evidence="6" id="KW-0645">Protease</keyword>
<dbReference type="PRINTS" id="PR00765">
    <property type="entry name" value="CRBOXYPTASEA"/>
</dbReference>
<accession>A0A1W4WKC4</accession>
<dbReference type="GO" id="GO:0004181">
    <property type="term" value="F:metallocarboxypeptidase activity"/>
    <property type="evidence" value="ECO:0007669"/>
    <property type="project" value="InterPro"/>
</dbReference>
<dbReference type="RefSeq" id="XP_018320906.1">
    <property type="nucleotide sequence ID" value="XM_018465404.1"/>
</dbReference>
<sequence>MENDDDLLLLQNFIYGKFHTWDEICVFLKSLAKEYPQWVNIEAIGTTFEQRSIFMVTISSSFDNADKPSIFIEAGMHAREWLAPAVVMYSIGQLVTNSLYWKLIEETRWYFVPVANPDGYAYSHTTDRLWRKTRSPTLFPYCFGIDCNRNFDSHWSEAGSSKNPCSAVYHGPEPFSEPETSAIKEIVTRNASHIKLFLSVHSYGQAIVYPWSHDTNNSDDLEDLEKIVKEVVKSMESINGNLYRYGNAYKLTNCLAGGTSFDWAKEKAGIKYSYTIELPPDNTRSLGFLAERNEILPAAKEFFDGLQTFQKCIHKEFLQNGN</sequence>
<reference evidence="16 17" key="1">
    <citation type="submission" date="2025-04" db="UniProtKB">
        <authorList>
            <consortium name="RefSeq"/>
        </authorList>
    </citation>
    <scope>IDENTIFICATION</scope>
    <source>
        <tissue evidence="16 17">Entire body</tissue>
    </source>
</reference>
<evidence type="ECO:0000313" key="19">
    <source>
        <dbReference type="RefSeq" id="XP_018320908.1"/>
    </source>
</evidence>
<comment type="similarity">
    <text evidence="3 13">Belongs to the peptidase M14 family.</text>
</comment>
<proteinExistence type="inferred from homology"/>
<dbReference type="GO" id="GO:0006508">
    <property type="term" value="P:proteolysis"/>
    <property type="evidence" value="ECO:0007669"/>
    <property type="project" value="UniProtKB-KW"/>
</dbReference>
<dbReference type="CDD" id="cd03860">
    <property type="entry name" value="M14_CP_A-B_like"/>
    <property type="match status" value="1"/>
</dbReference>
<dbReference type="OrthoDB" id="3626597at2759"/>
<feature type="domain" description="Peptidase M14" evidence="14">
    <location>
        <begin position="17"/>
        <end position="313"/>
    </location>
</feature>
<evidence type="ECO:0000256" key="2">
    <source>
        <dbReference type="ARBA" id="ARBA00004613"/>
    </source>
</evidence>
<evidence type="ECO:0000313" key="15">
    <source>
        <dbReference type="Proteomes" id="UP000192223"/>
    </source>
</evidence>
<comment type="function">
    <text evidence="12">Involved in the digestion of the blood meal.</text>
</comment>
<dbReference type="FunFam" id="3.40.630.10:FF:000040">
    <property type="entry name" value="zinc carboxypeptidase"/>
    <property type="match status" value="1"/>
</dbReference>
<dbReference type="InterPro" id="IPR000834">
    <property type="entry name" value="Peptidase_M14"/>
</dbReference>
<comment type="subcellular location">
    <subcellularLocation>
        <location evidence="2">Secreted</location>
    </subcellularLocation>
</comment>
<comment type="cofactor">
    <cofactor evidence="1">
        <name>Zn(2+)</name>
        <dbReference type="ChEBI" id="CHEBI:29105"/>
    </cofactor>
</comment>
<keyword evidence="10" id="KW-0482">Metalloprotease</keyword>
<evidence type="ECO:0000259" key="14">
    <source>
        <dbReference type="PROSITE" id="PS52035"/>
    </source>
</evidence>
<keyword evidence="7" id="KW-0479">Metal-binding</keyword>
<dbReference type="GO" id="GO:0008270">
    <property type="term" value="F:zinc ion binding"/>
    <property type="evidence" value="ECO:0007669"/>
    <property type="project" value="InterPro"/>
</dbReference>
<name>A0A1W4WKC4_AGRPL</name>
<dbReference type="SMART" id="SM00631">
    <property type="entry name" value="Zn_pept"/>
    <property type="match status" value="1"/>
</dbReference>
<dbReference type="SUPFAM" id="SSF53187">
    <property type="entry name" value="Zn-dependent exopeptidases"/>
    <property type="match status" value="1"/>
</dbReference>
<dbReference type="Proteomes" id="UP000192223">
    <property type="component" value="Unplaced"/>
</dbReference>
<evidence type="ECO:0000256" key="8">
    <source>
        <dbReference type="ARBA" id="ARBA00022801"/>
    </source>
</evidence>
<keyword evidence="8" id="KW-0378">Hydrolase</keyword>